<dbReference type="OrthoDB" id="4167046at2"/>
<feature type="transmembrane region" description="Helical" evidence="6">
    <location>
        <begin position="162"/>
        <end position="179"/>
    </location>
</feature>
<dbReference type="InterPro" id="IPR050638">
    <property type="entry name" value="AA-Vitamin_Transporters"/>
</dbReference>
<feature type="transmembrane region" description="Helical" evidence="6">
    <location>
        <begin position="236"/>
        <end position="259"/>
    </location>
</feature>
<proteinExistence type="inferred from homology"/>
<feature type="transmembrane region" description="Helical" evidence="6">
    <location>
        <begin position="271"/>
        <end position="291"/>
    </location>
</feature>
<feature type="transmembrane region" description="Helical" evidence="6">
    <location>
        <begin position="34"/>
        <end position="54"/>
    </location>
</feature>
<dbReference type="PANTHER" id="PTHR32322">
    <property type="entry name" value="INNER MEMBRANE TRANSPORTER"/>
    <property type="match status" value="1"/>
</dbReference>
<keyword evidence="4 6" id="KW-1133">Transmembrane helix</keyword>
<evidence type="ECO:0000259" key="7">
    <source>
        <dbReference type="Pfam" id="PF00892"/>
    </source>
</evidence>
<gene>
    <name evidence="8" type="ORF">LepocDRAFT_00003810</name>
</gene>
<dbReference type="Pfam" id="PF00892">
    <property type="entry name" value="EamA"/>
    <property type="match status" value="2"/>
</dbReference>
<dbReference type="HOGENOM" id="CLU_033863_4_4_4"/>
<dbReference type="SUPFAM" id="SSF103481">
    <property type="entry name" value="Multidrug resistance efflux transporter EmrE"/>
    <property type="match status" value="2"/>
</dbReference>
<dbReference type="InterPro" id="IPR037185">
    <property type="entry name" value="EmrE-like"/>
</dbReference>
<evidence type="ECO:0000256" key="3">
    <source>
        <dbReference type="ARBA" id="ARBA00022692"/>
    </source>
</evidence>
<feature type="transmembrane region" description="Helical" evidence="6">
    <location>
        <begin position="208"/>
        <end position="230"/>
    </location>
</feature>
<dbReference type="PANTHER" id="PTHR32322:SF2">
    <property type="entry name" value="EAMA DOMAIN-CONTAINING PROTEIN"/>
    <property type="match status" value="1"/>
</dbReference>
<feature type="transmembrane region" description="Helical" evidence="6">
    <location>
        <begin position="297"/>
        <end position="315"/>
    </location>
</feature>
<evidence type="ECO:0000256" key="6">
    <source>
        <dbReference type="SAM" id="Phobius"/>
    </source>
</evidence>
<dbReference type="GeneID" id="92352080"/>
<feature type="transmembrane region" description="Helical" evidence="6">
    <location>
        <begin position="100"/>
        <end position="121"/>
    </location>
</feature>
<dbReference type="GO" id="GO:0016020">
    <property type="term" value="C:membrane"/>
    <property type="evidence" value="ECO:0007669"/>
    <property type="project" value="UniProtKB-SubCell"/>
</dbReference>
<dbReference type="RefSeq" id="WP_009453247.1">
    <property type="nucleotide sequence ID" value="NZ_JH660672.1"/>
</dbReference>
<evidence type="ECO:0000256" key="2">
    <source>
        <dbReference type="ARBA" id="ARBA00007362"/>
    </source>
</evidence>
<dbReference type="EMBL" id="JH660672">
    <property type="protein sequence ID" value="EIM31648.1"/>
    <property type="molecule type" value="Genomic_DNA"/>
</dbReference>
<dbReference type="AlphaFoldDB" id="I4Z606"/>
<evidence type="ECO:0000256" key="1">
    <source>
        <dbReference type="ARBA" id="ARBA00004141"/>
    </source>
</evidence>
<reference evidence="8 9" key="1">
    <citation type="submission" date="2012-04" db="EMBL/GenBank/DDBJ databases">
        <title>Improved High-Quality Draft sequence of Leptothrix ochracea L12.</title>
        <authorList>
            <consortium name="US DOE Joint Genome Institute"/>
            <person name="Lucas S."/>
            <person name="Han J."/>
            <person name="Lapidus A."/>
            <person name="Cheng J.-F."/>
            <person name="Goodwin L."/>
            <person name="Pitluck S."/>
            <person name="Peters L."/>
            <person name="Zeytun A."/>
            <person name="Detter J.C."/>
            <person name="Han C."/>
            <person name="Tapia R."/>
            <person name="Land M."/>
            <person name="Hauser L."/>
            <person name="Kyrpides N."/>
            <person name="Ivanova N."/>
            <person name="Pagani I."/>
            <person name="Stepanauskas R."/>
            <person name="Masland D."/>
            <person name="Poulton N."/>
            <person name="Emerson D."/>
            <person name="Fleming E."/>
            <person name="Woyke T."/>
        </authorList>
    </citation>
    <scope>NUCLEOTIDE SEQUENCE [LARGE SCALE GENOMIC DNA]</scope>
    <source>
        <strain evidence="8 9">L12</strain>
    </source>
</reference>
<comment type="similarity">
    <text evidence="2">Belongs to the EamA transporter family.</text>
</comment>
<protein>
    <submittedName>
        <fullName evidence="8">DMT(Drug/metabolite transporter) superfamily permease</fullName>
    </submittedName>
</protein>
<dbReference type="InterPro" id="IPR000620">
    <property type="entry name" value="EamA_dom"/>
</dbReference>
<organism evidence="8 9">
    <name type="scientific">Leptothrix ochracea L12</name>
    <dbReference type="NCBI Taxonomy" id="735332"/>
    <lineage>
        <taxon>Bacteria</taxon>
        <taxon>Pseudomonadati</taxon>
        <taxon>Pseudomonadota</taxon>
        <taxon>Betaproteobacteria</taxon>
        <taxon>Burkholderiales</taxon>
        <taxon>Sphaerotilaceae</taxon>
        <taxon>Leptothrix</taxon>
    </lineage>
</organism>
<accession>I4Z606</accession>
<keyword evidence="3 6" id="KW-0812">Transmembrane</keyword>
<dbReference type="Proteomes" id="UP000053899">
    <property type="component" value="Unassembled WGS sequence"/>
</dbReference>
<keyword evidence="9" id="KW-1185">Reference proteome</keyword>
<name>I4Z606_9BURK</name>
<feature type="transmembrane region" description="Helical" evidence="6">
    <location>
        <begin position="74"/>
        <end position="94"/>
    </location>
</feature>
<evidence type="ECO:0000256" key="5">
    <source>
        <dbReference type="ARBA" id="ARBA00023136"/>
    </source>
</evidence>
<keyword evidence="5 6" id="KW-0472">Membrane</keyword>
<evidence type="ECO:0000256" key="4">
    <source>
        <dbReference type="ARBA" id="ARBA00022989"/>
    </source>
</evidence>
<evidence type="ECO:0000313" key="9">
    <source>
        <dbReference type="Proteomes" id="UP000053899"/>
    </source>
</evidence>
<feature type="transmembrane region" description="Helical" evidence="6">
    <location>
        <begin position="128"/>
        <end position="147"/>
    </location>
</feature>
<feature type="domain" description="EamA" evidence="7">
    <location>
        <begin position="10"/>
        <end position="144"/>
    </location>
</feature>
<sequence>MSHPLTPRVIAFLSLPPLLWAGNAVVGRMAVGSVPPLMLNALRWLFVLLILAVLGRRAIQQRSQWLELLRRWRYLAPLGLFGVGAYNALQYLALTTSTPINVTLIAASMPIWMLVVGALGYGVRPRRLQMLGALLSLAGVAVVLGRGDLDVLRQVHIQQGDLWMLLAAASWSIYSWMLVRPPASMQGAARPQITASGHASRPWSWSEWLLVQTLFGLVWAGSAAGLEQLISPRDIAWSGNVVAALAYIVIGPSIIAYWFWGRGVALAGPTVAGFFSNLTPLFAALLSTTLLGEAPQWYHGVAFFLIVAGIVVSAAQPASGSTHR</sequence>
<evidence type="ECO:0000313" key="8">
    <source>
        <dbReference type="EMBL" id="EIM31648.1"/>
    </source>
</evidence>
<feature type="domain" description="EamA" evidence="7">
    <location>
        <begin position="198"/>
        <end position="313"/>
    </location>
</feature>
<comment type="subcellular location">
    <subcellularLocation>
        <location evidence="1">Membrane</location>
        <topology evidence="1">Multi-pass membrane protein</topology>
    </subcellularLocation>
</comment>